<accession>A0A193GIV4</accession>
<dbReference type="Proteomes" id="UP000091926">
    <property type="component" value="Chromosome"/>
</dbReference>
<sequence>MSASPWYRATPDAASISPDAAERALEWLLELQDDAVSPERVAEWARWRDAHPDHERAWGRIESVRGQLQSLSSPANSAIARAALLAPRSEHRRRALKTAAILLFGGGTAWSIATSTPWRTWSSDYRTAIGERRKLVLPDGSHLLLNTDSAIDVCFDDTERRVELISGEILVATAPDHQGLSRPFLVETGDGTARALGTEYSVRRQRDDTEVNVLRGAVRIQPRHNAAQARDVQAGYRASYTARAVTASSALENAAIAWKDGFIVARSMRLDDFLAELGRYSPEPLSCDPAIAGLRLSGSFPVGDIGKVLAALSTTLDIRIEIHSRLWRHKALRLVPAPHTASS</sequence>
<dbReference type="PANTHER" id="PTHR30273">
    <property type="entry name" value="PERIPLASMIC SIGNAL SENSOR AND SIGMA FACTOR ACTIVATOR FECR-RELATED"/>
    <property type="match status" value="1"/>
</dbReference>
<dbReference type="GO" id="GO:0016301">
    <property type="term" value="F:kinase activity"/>
    <property type="evidence" value="ECO:0007669"/>
    <property type="project" value="UniProtKB-KW"/>
</dbReference>
<keyword evidence="4" id="KW-1185">Reference proteome</keyword>
<organism evidence="3 4">
    <name type="scientific">Bordetella flabilis</name>
    <dbReference type="NCBI Taxonomy" id="463014"/>
    <lineage>
        <taxon>Bacteria</taxon>
        <taxon>Pseudomonadati</taxon>
        <taxon>Pseudomonadota</taxon>
        <taxon>Betaproteobacteria</taxon>
        <taxon>Burkholderiales</taxon>
        <taxon>Alcaligenaceae</taxon>
        <taxon>Bordetella</taxon>
    </lineage>
</organism>
<dbReference type="GO" id="GO:0016989">
    <property type="term" value="F:sigma factor antagonist activity"/>
    <property type="evidence" value="ECO:0007669"/>
    <property type="project" value="TreeGrafter"/>
</dbReference>
<feature type="domain" description="FecR N-terminal" evidence="2">
    <location>
        <begin position="22"/>
        <end position="63"/>
    </location>
</feature>
<dbReference type="STRING" id="463014.BAU07_22485"/>
<dbReference type="InterPro" id="IPR006860">
    <property type="entry name" value="FecR"/>
</dbReference>
<protein>
    <submittedName>
        <fullName evidence="3">Histidine kinase</fullName>
    </submittedName>
</protein>
<dbReference type="RefSeq" id="WP_066662724.1">
    <property type="nucleotide sequence ID" value="NZ_CBCSCL010000042.1"/>
</dbReference>
<keyword evidence="3" id="KW-0418">Kinase</keyword>
<dbReference type="OrthoDB" id="1100567at2"/>
<dbReference type="KEGG" id="bfz:BAU07_22485"/>
<keyword evidence="3" id="KW-0808">Transferase</keyword>
<dbReference type="PIRSF" id="PIRSF018266">
    <property type="entry name" value="FecR"/>
    <property type="match status" value="1"/>
</dbReference>
<dbReference type="AlphaFoldDB" id="A0A193GIV4"/>
<dbReference type="EMBL" id="CP016172">
    <property type="protein sequence ID" value="ANN79518.1"/>
    <property type="molecule type" value="Genomic_DNA"/>
</dbReference>
<dbReference type="InterPro" id="IPR012373">
    <property type="entry name" value="Ferrdict_sens_TM"/>
</dbReference>
<dbReference type="Pfam" id="PF16220">
    <property type="entry name" value="DUF4880"/>
    <property type="match status" value="1"/>
</dbReference>
<dbReference type="Gene3D" id="2.60.120.1440">
    <property type="match status" value="1"/>
</dbReference>
<evidence type="ECO:0000313" key="4">
    <source>
        <dbReference type="Proteomes" id="UP000091926"/>
    </source>
</evidence>
<feature type="domain" description="FecR protein" evidence="1">
    <location>
        <begin position="124"/>
        <end position="219"/>
    </location>
</feature>
<proteinExistence type="predicted"/>
<dbReference type="InterPro" id="IPR032623">
    <property type="entry name" value="FecR_N"/>
</dbReference>
<evidence type="ECO:0000313" key="3">
    <source>
        <dbReference type="EMBL" id="ANN79518.1"/>
    </source>
</evidence>
<evidence type="ECO:0000259" key="2">
    <source>
        <dbReference type="Pfam" id="PF16220"/>
    </source>
</evidence>
<name>A0A193GIV4_9BORD</name>
<evidence type="ECO:0000259" key="1">
    <source>
        <dbReference type="Pfam" id="PF04773"/>
    </source>
</evidence>
<reference evidence="3 4" key="1">
    <citation type="submission" date="2016-06" db="EMBL/GenBank/DDBJ databases">
        <title>Complete genome sequences of Bordetella bronchialis and Bordetella flabilis.</title>
        <authorList>
            <person name="LiPuma J.J."/>
            <person name="Spilker T."/>
        </authorList>
    </citation>
    <scope>NUCLEOTIDE SEQUENCE [LARGE SCALE GENOMIC DNA]</scope>
    <source>
        <strain evidence="3 4">AU10664</strain>
    </source>
</reference>
<dbReference type="PANTHER" id="PTHR30273:SF2">
    <property type="entry name" value="PROTEIN FECR"/>
    <property type="match status" value="1"/>
</dbReference>
<dbReference type="Pfam" id="PF04773">
    <property type="entry name" value="FecR"/>
    <property type="match status" value="1"/>
</dbReference>
<gene>
    <name evidence="3" type="ORF">BAU07_22485</name>
</gene>